<feature type="transmembrane region" description="Helical" evidence="7">
    <location>
        <begin position="430"/>
        <end position="450"/>
    </location>
</feature>
<feature type="transmembrane region" description="Helical" evidence="7">
    <location>
        <begin position="321"/>
        <end position="348"/>
    </location>
</feature>
<evidence type="ECO:0000313" key="8">
    <source>
        <dbReference type="EMBL" id="KAL1581939.1"/>
    </source>
</evidence>
<feature type="transmembrane region" description="Helical" evidence="7">
    <location>
        <begin position="456"/>
        <end position="477"/>
    </location>
</feature>
<dbReference type="AlphaFoldDB" id="A0AB34KAR4"/>
<feature type="transmembrane region" description="Helical" evidence="7">
    <location>
        <begin position="526"/>
        <end position="544"/>
    </location>
</feature>
<proteinExistence type="predicted"/>
<evidence type="ECO:0000256" key="3">
    <source>
        <dbReference type="ARBA" id="ARBA00022692"/>
    </source>
</evidence>
<dbReference type="PANTHER" id="PTHR45649">
    <property type="entry name" value="AMINO-ACID PERMEASE BAT1"/>
    <property type="match status" value="1"/>
</dbReference>
<comment type="caution">
    <text evidence="8">The sequence shown here is derived from an EMBL/GenBank/DDBJ whole genome shotgun (WGS) entry which is preliminary data.</text>
</comment>
<comment type="subcellular location">
    <subcellularLocation>
        <location evidence="1">Membrane</location>
        <topology evidence="1">Multi-pass membrane protein</topology>
    </subcellularLocation>
</comment>
<dbReference type="PANTHER" id="PTHR45649:SF2">
    <property type="entry name" value="ACID PERMEASE, PUTATIVE-RELATED"/>
    <property type="match status" value="1"/>
</dbReference>
<feature type="transmembrane region" description="Helical" evidence="7">
    <location>
        <begin position="103"/>
        <end position="122"/>
    </location>
</feature>
<evidence type="ECO:0000256" key="1">
    <source>
        <dbReference type="ARBA" id="ARBA00004141"/>
    </source>
</evidence>
<dbReference type="Gene3D" id="1.20.1740.10">
    <property type="entry name" value="Amino acid/polyamine transporter I"/>
    <property type="match status" value="1"/>
</dbReference>
<gene>
    <name evidence="8" type="ORF">WHR41_09376</name>
</gene>
<feature type="transmembrane region" description="Helical" evidence="7">
    <location>
        <begin position="246"/>
        <end position="263"/>
    </location>
</feature>
<dbReference type="Pfam" id="PF13520">
    <property type="entry name" value="AA_permease_2"/>
    <property type="match status" value="1"/>
</dbReference>
<feature type="transmembrane region" description="Helical" evidence="7">
    <location>
        <begin position="489"/>
        <end position="514"/>
    </location>
</feature>
<feature type="transmembrane region" description="Helical" evidence="7">
    <location>
        <begin position="214"/>
        <end position="234"/>
    </location>
</feature>
<sequence length="592" mass="64329">MGFLMGTCGGQSQLDERTGAFEMGPAVEAGGLTSNPRTASATGNDHEKARNERDRMDMRRIGKSSELKRCFKGFHLFAFALILGNTSPWAFMSMVFSLTNGGTAGAIWMFVIVAVLMLFVVLSMAEMASMAPTAGGQYREQLGGSSREDSRADEKTDWVSEFAAPKFQKFMSYMAGWYALLGWQTSLVGTALAAAQLFQAVIVLYNPWFASKGWIGTLITIGLTCLATFINVFAYKKLPILEGFAIPLYVFVFIAMIAVFWVMGDRGGEAVFTTFSSNGWQNDSVSCMVGILAPVITLIGSDSQAHLSEETLDAARVVPRAMVATALANYSFGLASIVTAMCVLGPDIDAIRNTRTGVPVVELLLRTTGSVSATVVLTCLLGLLFVCCLTNNVTTASRQLWSFARDKGVPFHQYFSWVSPTKNTPMRSTVFTLLLTCVLSLFNTFSAVALTTLTSLSLTGLISSYLLTVVAMLSARIRRATLPPSRFDLGPVLGFMCNAVALIFLCVVLVMMFFPTTPKPEPADMNWSVVMYGFVTVTMLVFYFRRAKYIFDGPVTTVSSQWNTATSDDRTVSAPASVALLKALFPKLAKIL</sequence>
<feature type="transmembrane region" description="Helical" evidence="7">
    <location>
        <begin position="368"/>
        <end position="389"/>
    </location>
</feature>
<name>A0AB34KAR4_9PEZI</name>
<feature type="compositionally biased region" description="Polar residues" evidence="6">
    <location>
        <begin position="32"/>
        <end position="43"/>
    </location>
</feature>
<dbReference type="GeneID" id="96010817"/>
<keyword evidence="4 7" id="KW-1133">Transmembrane helix</keyword>
<dbReference type="RefSeq" id="XP_069225046.1">
    <property type="nucleotide sequence ID" value="XM_069377979.1"/>
</dbReference>
<dbReference type="Proteomes" id="UP000803884">
    <property type="component" value="Unassembled WGS sequence"/>
</dbReference>
<evidence type="ECO:0000256" key="5">
    <source>
        <dbReference type="ARBA" id="ARBA00023136"/>
    </source>
</evidence>
<protein>
    <recommendedName>
        <fullName evidence="10">Amino acid transporter</fullName>
    </recommendedName>
</protein>
<feature type="region of interest" description="Disordered" evidence="6">
    <location>
        <begin position="26"/>
        <end position="52"/>
    </location>
</feature>
<keyword evidence="5 7" id="KW-0472">Membrane</keyword>
<evidence type="ECO:0000256" key="7">
    <source>
        <dbReference type="SAM" id="Phobius"/>
    </source>
</evidence>
<feature type="transmembrane region" description="Helical" evidence="7">
    <location>
        <begin position="73"/>
        <end position="91"/>
    </location>
</feature>
<keyword evidence="2" id="KW-0813">Transport</keyword>
<dbReference type="InterPro" id="IPR002293">
    <property type="entry name" value="AA/rel_permease1"/>
</dbReference>
<evidence type="ECO:0000256" key="4">
    <source>
        <dbReference type="ARBA" id="ARBA00022989"/>
    </source>
</evidence>
<evidence type="ECO:0000256" key="6">
    <source>
        <dbReference type="SAM" id="MobiDB-lite"/>
    </source>
</evidence>
<evidence type="ECO:0008006" key="10">
    <source>
        <dbReference type="Google" id="ProtNLM"/>
    </source>
</evidence>
<keyword evidence="3 7" id="KW-0812">Transmembrane</keyword>
<feature type="transmembrane region" description="Helical" evidence="7">
    <location>
        <begin position="283"/>
        <end position="300"/>
    </location>
</feature>
<keyword evidence="9" id="KW-1185">Reference proteome</keyword>
<reference evidence="8 9" key="1">
    <citation type="journal article" date="2020" name="Microbiol. Resour. Announc.">
        <title>Draft Genome Sequence of a Cladosporium Species Isolated from the Mesophotic Ascidian Didemnum maculosum.</title>
        <authorList>
            <person name="Gioti A."/>
            <person name="Siaperas R."/>
            <person name="Nikolaivits E."/>
            <person name="Le Goff G."/>
            <person name="Ouazzani J."/>
            <person name="Kotoulas G."/>
            <person name="Topakas E."/>
        </authorList>
    </citation>
    <scope>NUCLEOTIDE SEQUENCE [LARGE SCALE GENOMIC DNA]</scope>
    <source>
        <strain evidence="8 9">TM138-S3</strain>
    </source>
</reference>
<evidence type="ECO:0000313" key="9">
    <source>
        <dbReference type="Proteomes" id="UP000803884"/>
    </source>
</evidence>
<dbReference type="GO" id="GO:0022857">
    <property type="term" value="F:transmembrane transporter activity"/>
    <property type="evidence" value="ECO:0007669"/>
    <property type="project" value="InterPro"/>
</dbReference>
<dbReference type="EMBL" id="JAAQHG020000095">
    <property type="protein sequence ID" value="KAL1581939.1"/>
    <property type="molecule type" value="Genomic_DNA"/>
</dbReference>
<dbReference type="PIRSF" id="PIRSF006060">
    <property type="entry name" value="AA_transporter"/>
    <property type="match status" value="1"/>
</dbReference>
<dbReference type="GO" id="GO:0016020">
    <property type="term" value="C:membrane"/>
    <property type="evidence" value="ECO:0007669"/>
    <property type="project" value="UniProtKB-SubCell"/>
</dbReference>
<accession>A0AB34KAR4</accession>
<feature type="transmembrane region" description="Helical" evidence="7">
    <location>
        <begin position="175"/>
        <end position="202"/>
    </location>
</feature>
<evidence type="ECO:0000256" key="2">
    <source>
        <dbReference type="ARBA" id="ARBA00022448"/>
    </source>
</evidence>
<organism evidence="8 9">
    <name type="scientific">Cladosporium halotolerans</name>
    <dbReference type="NCBI Taxonomy" id="1052096"/>
    <lineage>
        <taxon>Eukaryota</taxon>
        <taxon>Fungi</taxon>
        <taxon>Dikarya</taxon>
        <taxon>Ascomycota</taxon>
        <taxon>Pezizomycotina</taxon>
        <taxon>Dothideomycetes</taxon>
        <taxon>Dothideomycetidae</taxon>
        <taxon>Cladosporiales</taxon>
        <taxon>Cladosporiaceae</taxon>
        <taxon>Cladosporium</taxon>
    </lineage>
</organism>